<accession>A0A076FG59</accession>
<sequence>MNISDRLQLLKQKNLYDNTRDQSIRNHKVYYGTDIVLMRNKERRLIETPKPMPKPVLQKPKPQPVVQKPKPQPVVQKPKPQPMPKPVVQEPPKPVVKKPVVDQKFEFIEMNNKNLKKTLELGVGQMNSAPHKIQILGSNERKFDGKATSVSTQILEYVNNKVKIDVTGRIHPIFKYYRVLILETKGGEKMKVNSIKFL</sequence>
<evidence type="ECO:0000313" key="3">
    <source>
        <dbReference type="Proteomes" id="UP000028667"/>
    </source>
</evidence>
<feature type="compositionally biased region" description="Low complexity" evidence="1">
    <location>
        <begin position="55"/>
        <end position="78"/>
    </location>
</feature>
<dbReference type="RefSeq" id="YP_009052336.1">
    <property type="nucleotide sequence ID" value="NC_024697.1"/>
</dbReference>
<dbReference type="Proteomes" id="UP000028667">
    <property type="component" value="Segment"/>
</dbReference>
<dbReference type="GeneID" id="20041633"/>
<dbReference type="EMBL" id="KJ645900">
    <property type="protein sequence ID" value="AII17015.1"/>
    <property type="molecule type" value="Genomic_DNA"/>
</dbReference>
<protein>
    <submittedName>
        <fullName evidence="2">Uncharacterized protein</fullName>
    </submittedName>
</protein>
<organism evidence="2 3">
    <name type="scientific">Aureococcus anophagefferens virus</name>
    <dbReference type="NCBI Taxonomy" id="1474867"/>
    <lineage>
        <taxon>Viruses</taxon>
        <taxon>Varidnaviria</taxon>
        <taxon>Bamfordvirae</taxon>
        <taxon>Nucleocytoviricota</taxon>
        <taxon>Megaviricetes</taxon>
        <taxon>Imitervirales</taxon>
        <taxon>Schizomimiviridae</taxon>
        <taxon>Kratosvirus</taxon>
        <taxon>Kratosvirus quantuckense</taxon>
    </lineage>
</organism>
<proteinExistence type="predicted"/>
<evidence type="ECO:0000313" key="2">
    <source>
        <dbReference type="EMBL" id="AII17015.1"/>
    </source>
</evidence>
<dbReference type="KEGG" id="vg:20041633"/>
<name>A0A076FG59_9VIRU</name>
<evidence type="ECO:0000256" key="1">
    <source>
        <dbReference type="SAM" id="MobiDB-lite"/>
    </source>
</evidence>
<keyword evidence="3" id="KW-1185">Reference proteome</keyword>
<feature type="compositionally biased region" description="Pro residues" evidence="1">
    <location>
        <begin position="79"/>
        <end position="93"/>
    </location>
</feature>
<reference evidence="2 3" key="1">
    <citation type="journal article" date="2014" name="Virology">
        <title>Genome of brown tide virus (AaV), the little giant of the Megaviridae, elucidates NCLDV genome expansion and host-virus coevolution.</title>
        <authorList>
            <person name="Moniruzzaman M."/>
            <person name="LeCleir G.R."/>
            <person name="Brown C.M."/>
            <person name="Gobler C.J."/>
            <person name="Bidle K.D."/>
            <person name="Wilson W.H."/>
            <person name="Wilhelm S.W."/>
        </authorList>
    </citation>
    <scope>NUCLEOTIDE SEQUENCE [LARGE SCALE GENOMIC DNA]</scope>
    <source>
        <strain evidence="2">BtV-01</strain>
    </source>
</reference>
<gene>
    <name evidence="2" type="ORF">AaV_262</name>
</gene>
<feature type="region of interest" description="Disordered" evidence="1">
    <location>
        <begin position="47"/>
        <end position="93"/>
    </location>
</feature>